<evidence type="ECO:0000256" key="1">
    <source>
        <dbReference type="SAM" id="Phobius"/>
    </source>
</evidence>
<dbReference type="SUPFAM" id="SSF52540">
    <property type="entry name" value="P-loop containing nucleoside triphosphate hydrolases"/>
    <property type="match status" value="1"/>
</dbReference>
<dbReference type="EMBL" id="JAWJWF010000001">
    <property type="protein sequence ID" value="KAK6641676.1"/>
    <property type="molecule type" value="Genomic_DNA"/>
</dbReference>
<evidence type="ECO:0000259" key="2">
    <source>
        <dbReference type="Pfam" id="PF00685"/>
    </source>
</evidence>
<protein>
    <recommendedName>
        <fullName evidence="2">Sulfotransferase domain-containing protein</fullName>
    </recommendedName>
</protein>
<name>A0ABR1BHP5_POLSC</name>
<proteinExistence type="predicted"/>
<dbReference type="PANTHER" id="PTHR10704:SF44">
    <property type="entry name" value="LD35051P-RELATED"/>
    <property type="match status" value="1"/>
</dbReference>
<keyword evidence="1" id="KW-0472">Membrane</keyword>
<dbReference type="PANTHER" id="PTHR10704">
    <property type="entry name" value="CARBOHYDRATE SULFOTRANSFERASE"/>
    <property type="match status" value="1"/>
</dbReference>
<dbReference type="Gene3D" id="3.40.50.300">
    <property type="entry name" value="P-loop containing nucleotide triphosphate hydrolases"/>
    <property type="match status" value="1"/>
</dbReference>
<sequence length="498" mass="58125">MSLEDGILLKKPRKCDTVLKMNFCFQRRQSTMMKKFSFFGIVLVCSVFVLIIFVSHRLVTNTSFEYMPFQSIGRTIQSWSVAEDISDRGDNSLFYSLVEENHTLEILSVINEQRAKIRKEMKDYTLSDGTNSSEDILRELIPELGGNPIRSIILTTWRSGSTFLGDVLNSYPANFYHYEPLLDFGIVQIRGPPNAKKALNTLSNLLNCNYTGLDHYLNYGKEHIWLFNHNVRLWEQCQQHPSICWSPEFLNPFCRLFPIQSMKIVRLRLRLIEELLKDERLNIRVLLLVRDPRGTLQSRKHRDWCPGNQDCDQAALLCADLVSDYSAALRLTEKYPKRFLAMRYEDLSLNPYKMVGQLLEFYGLEFHPEVQFFLDTHTKINVGGVSSTYRNSASAPFHWRQDLTHREVRLIQNKCGPAMKYWGYLKAENASHQRVFNPVITSYEVEAVTKPRILGEGPHWNDENQNLYFVDDFGSSIHRYNPAENRETHCKIREYLFD</sequence>
<dbReference type="InterPro" id="IPR000863">
    <property type="entry name" value="Sulfotransferase_dom"/>
</dbReference>
<dbReference type="InterPro" id="IPR051135">
    <property type="entry name" value="Gal/GlcNAc/GalNAc_ST"/>
</dbReference>
<keyword evidence="1" id="KW-1133">Transmembrane helix</keyword>
<feature type="domain" description="Sulfotransferase" evidence="2">
    <location>
        <begin position="150"/>
        <end position="370"/>
    </location>
</feature>
<accession>A0ABR1BHP5</accession>
<dbReference type="Gene3D" id="2.120.10.30">
    <property type="entry name" value="TolB, C-terminal domain"/>
    <property type="match status" value="1"/>
</dbReference>
<gene>
    <name evidence="3" type="ORF">RUM44_013391</name>
</gene>
<dbReference type="Pfam" id="PF00685">
    <property type="entry name" value="Sulfotransfer_1"/>
    <property type="match status" value="1"/>
</dbReference>
<evidence type="ECO:0000313" key="3">
    <source>
        <dbReference type="EMBL" id="KAK6641676.1"/>
    </source>
</evidence>
<keyword evidence="4" id="KW-1185">Reference proteome</keyword>
<keyword evidence="1" id="KW-0812">Transmembrane</keyword>
<comment type="caution">
    <text evidence="3">The sequence shown here is derived from an EMBL/GenBank/DDBJ whole genome shotgun (WGS) entry which is preliminary data.</text>
</comment>
<reference evidence="3 4" key="1">
    <citation type="submission" date="2023-09" db="EMBL/GenBank/DDBJ databases">
        <title>Genomes of two closely related lineages of the louse Polyplax serrata with different host specificities.</title>
        <authorList>
            <person name="Martinu J."/>
            <person name="Tarabai H."/>
            <person name="Stefka J."/>
            <person name="Hypsa V."/>
        </authorList>
    </citation>
    <scope>NUCLEOTIDE SEQUENCE [LARGE SCALE GENOMIC DNA]</scope>
    <source>
        <strain evidence="3">98ZLc_SE</strain>
    </source>
</reference>
<dbReference type="InterPro" id="IPR027417">
    <property type="entry name" value="P-loop_NTPase"/>
</dbReference>
<dbReference type="InterPro" id="IPR011042">
    <property type="entry name" value="6-blade_b-propeller_TolB-like"/>
</dbReference>
<feature type="transmembrane region" description="Helical" evidence="1">
    <location>
        <begin position="36"/>
        <end position="54"/>
    </location>
</feature>
<dbReference type="Proteomes" id="UP001359485">
    <property type="component" value="Unassembled WGS sequence"/>
</dbReference>
<organism evidence="3 4">
    <name type="scientific">Polyplax serrata</name>
    <name type="common">Common mouse louse</name>
    <dbReference type="NCBI Taxonomy" id="468196"/>
    <lineage>
        <taxon>Eukaryota</taxon>
        <taxon>Metazoa</taxon>
        <taxon>Ecdysozoa</taxon>
        <taxon>Arthropoda</taxon>
        <taxon>Hexapoda</taxon>
        <taxon>Insecta</taxon>
        <taxon>Pterygota</taxon>
        <taxon>Neoptera</taxon>
        <taxon>Paraneoptera</taxon>
        <taxon>Psocodea</taxon>
        <taxon>Troctomorpha</taxon>
        <taxon>Phthiraptera</taxon>
        <taxon>Anoplura</taxon>
        <taxon>Polyplacidae</taxon>
        <taxon>Polyplax</taxon>
    </lineage>
</organism>
<evidence type="ECO:0000313" key="4">
    <source>
        <dbReference type="Proteomes" id="UP001359485"/>
    </source>
</evidence>